<name>A0AAV7K0N7_9METZ</name>
<keyword evidence="6" id="KW-1185">Reference proteome</keyword>
<comment type="caution">
    <text evidence="5">The sequence shown here is derived from an EMBL/GenBank/DDBJ whole genome shotgun (WGS) entry which is preliminary data.</text>
</comment>
<dbReference type="GO" id="GO:0019776">
    <property type="term" value="F:Atg8-family ligase activity"/>
    <property type="evidence" value="ECO:0007669"/>
    <property type="project" value="TreeGrafter"/>
</dbReference>
<dbReference type="PANTHER" id="PTHR13385">
    <property type="entry name" value="AUTOPHAGY PROTEIN 12"/>
    <property type="match status" value="1"/>
</dbReference>
<evidence type="ECO:0000256" key="3">
    <source>
        <dbReference type="ARBA" id="ARBA00023006"/>
    </source>
</evidence>
<dbReference type="GO" id="GO:0000422">
    <property type="term" value="P:autophagy of mitochondrion"/>
    <property type="evidence" value="ECO:0007669"/>
    <property type="project" value="TreeGrafter"/>
</dbReference>
<evidence type="ECO:0000256" key="4">
    <source>
        <dbReference type="RuleBase" id="RU361201"/>
    </source>
</evidence>
<sequence>MSVESEGAEPAPKAVVSNKVTVMLKPTANAPILKQKNYIVERSRHVGWISNFLKKQIQAEPDDQVFLYINQCFCPSPDQEVGALFDLYESGKKLVLHYCLTPAWG</sequence>
<comment type="similarity">
    <text evidence="4">Belongs to the ATG12 family.</text>
</comment>
<proteinExistence type="inferred from homology"/>
<dbReference type="GO" id="GO:0000421">
    <property type="term" value="C:autophagosome membrane"/>
    <property type="evidence" value="ECO:0007669"/>
    <property type="project" value="TreeGrafter"/>
</dbReference>
<evidence type="ECO:0000313" key="5">
    <source>
        <dbReference type="EMBL" id="KAI6654752.1"/>
    </source>
</evidence>
<organism evidence="5 6">
    <name type="scientific">Oopsacas minuta</name>
    <dbReference type="NCBI Taxonomy" id="111878"/>
    <lineage>
        <taxon>Eukaryota</taxon>
        <taxon>Metazoa</taxon>
        <taxon>Porifera</taxon>
        <taxon>Hexactinellida</taxon>
        <taxon>Hexasterophora</taxon>
        <taxon>Lyssacinosida</taxon>
        <taxon>Leucopsacidae</taxon>
        <taxon>Oopsacas</taxon>
    </lineage>
</organism>
<gene>
    <name evidence="5" type="ORF">LOD99_2631</name>
</gene>
<comment type="subunit">
    <text evidence="4">Forms a conjugate with ATG5.</text>
</comment>
<reference evidence="5 6" key="1">
    <citation type="journal article" date="2023" name="BMC Biol.">
        <title>The compact genome of the sponge Oopsacas minuta (Hexactinellida) is lacking key metazoan core genes.</title>
        <authorList>
            <person name="Santini S."/>
            <person name="Schenkelaars Q."/>
            <person name="Jourda C."/>
            <person name="Duchesne M."/>
            <person name="Belahbib H."/>
            <person name="Rocher C."/>
            <person name="Selva M."/>
            <person name="Riesgo A."/>
            <person name="Vervoort M."/>
            <person name="Leys S.P."/>
            <person name="Kodjabachian L."/>
            <person name="Le Bivic A."/>
            <person name="Borchiellini C."/>
            <person name="Claverie J.M."/>
            <person name="Renard E."/>
        </authorList>
    </citation>
    <scope>NUCLEOTIDE SEQUENCE [LARGE SCALE GENOMIC DNA]</scope>
    <source>
        <strain evidence="5">SPO-2</strain>
    </source>
</reference>
<dbReference type="InterPro" id="IPR007242">
    <property type="entry name" value="Atg12"/>
</dbReference>
<dbReference type="AlphaFoldDB" id="A0AAV7K0N7"/>
<dbReference type="GO" id="GO:0034274">
    <property type="term" value="C:Atg12-Atg5-Atg16 complex"/>
    <property type="evidence" value="ECO:0007669"/>
    <property type="project" value="TreeGrafter"/>
</dbReference>
<dbReference type="GO" id="GO:0097352">
    <property type="term" value="P:autophagosome maturation"/>
    <property type="evidence" value="ECO:0007669"/>
    <property type="project" value="TreeGrafter"/>
</dbReference>
<evidence type="ECO:0000313" key="6">
    <source>
        <dbReference type="Proteomes" id="UP001165289"/>
    </source>
</evidence>
<dbReference type="Pfam" id="PF04110">
    <property type="entry name" value="APG12"/>
    <property type="match status" value="1"/>
</dbReference>
<dbReference type="PANTHER" id="PTHR13385:SF0">
    <property type="entry name" value="UBIQUITIN-LIKE PROTEIN ATG12"/>
    <property type="match status" value="1"/>
</dbReference>
<accession>A0AAV7K0N7</accession>
<dbReference type="CDD" id="cd01612">
    <property type="entry name" value="Ubl_ATG12"/>
    <property type="match status" value="1"/>
</dbReference>
<dbReference type="SUPFAM" id="SSF54236">
    <property type="entry name" value="Ubiquitin-like"/>
    <property type="match status" value="1"/>
</dbReference>
<evidence type="ECO:0000256" key="1">
    <source>
        <dbReference type="ARBA" id="ARBA00022499"/>
    </source>
</evidence>
<dbReference type="GO" id="GO:0034727">
    <property type="term" value="P:piecemeal microautophagy of the nucleus"/>
    <property type="evidence" value="ECO:0007669"/>
    <property type="project" value="TreeGrafter"/>
</dbReference>
<dbReference type="EMBL" id="JAKMXF010000221">
    <property type="protein sequence ID" value="KAI6654752.1"/>
    <property type="molecule type" value="Genomic_DNA"/>
</dbReference>
<dbReference type="Proteomes" id="UP001165289">
    <property type="component" value="Unassembled WGS sequence"/>
</dbReference>
<keyword evidence="2 4" id="KW-0833">Ubl conjugation pathway</keyword>
<keyword evidence="1 4" id="KW-1017">Isopeptide bond</keyword>
<protein>
    <recommendedName>
        <fullName evidence="4">Ubiquitin-like protein ATG12</fullName>
    </recommendedName>
</protein>
<dbReference type="GO" id="GO:0000045">
    <property type="term" value="P:autophagosome assembly"/>
    <property type="evidence" value="ECO:0007669"/>
    <property type="project" value="InterPro"/>
</dbReference>
<dbReference type="Gene3D" id="3.10.20.90">
    <property type="entry name" value="Phosphatidylinositol 3-kinase Catalytic Subunit, Chain A, domain 1"/>
    <property type="match status" value="1"/>
</dbReference>
<dbReference type="InterPro" id="IPR029071">
    <property type="entry name" value="Ubiquitin-like_domsf"/>
</dbReference>
<evidence type="ECO:0000256" key="2">
    <source>
        <dbReference type="ARBA" id="ARBA00022786"/>
    </source>
</evidence>
<keyword evidence="3 4" id="KW-0072">Autophagy</keyword>
<comment type="function">
    <text evidence="4">Ubiquitin-like protein involved in autophagic vesicle formation.</text>
</comment>
<dbReference type="GO" id="GO:0061723">
    <property type="term" value="P:glycophagy"/>
    <property type="evidence" value="ECO:0007669"/>
    <property type="project" value="TreeGrafter"/>
</dbReference>
<dbReference type="GO" id="GO:0034045">
    <property type="term" value="C:phagophore assembly site membrane"/>
    <property type="evidence" value="ECO:0007669"/>
    <property type="project" value="TreeGrafter"/>
</dbReference>